<dbReference type="Proteomes" id="UP000541425">
    <property type="component" value="Unassembled WGS sequence"/>
</dbReference>
<dbReference type="RefSeq" id="WP_009346480.1">
    <property type="nucleotide sequence ID" value="NZ_JACICA010000015.1"/>
</dbReference>
<dbReference type="SUPFAM" id="SSF56214">
    <property type="entry name" value="4'-phosphopantetheinyl transferase"/>
    <property type="match status" value="2"/>
</dbReference>
<gene>
    <name evidence="3" type="ORF">FHS60_002028</name>
</gene>
<accession>A0A7W5UL84</accession>
<dbReference type="EMBL" id="JACICA010000015">
    <property type="protein sequence ID" value="MBB3703537.1"/>
    <property type="molecule type" value="Genomic_DNA"/>
</dbReference>
<evidence type="ECO:0000256" key="1">
    <source>
        <dbReference type="ARBA" id="ARBA00022679"/>
    </source>
</evidence>
<keyword evidence="1 3" id="KW-0808">Transferase</keyword>
<proteinExistence type="predicted"/>
<evidence type="ECO:0000313" key="4">
    <source>
        <dbReference type="Proteomes" id="UP000541425"/>
    </source>
</evidence>
<dbReference type="Pfam" id="PF01648">
    <property type="entry name" value="ACPS"/>
    <property type="match status" value="1"/>
</dbReference>
<dbReference type="Gene3D" id="3.90.470.20">
    <property type="entry name" value="4'-phosphopantetheinyl transferase domain"/>
    <property type="match status" value="1"/>
</dbReference>
<dbReference type="InterPro" id="IPR037143">
    <property type="entry name" value="4-PPantetheinyl_Trfase_dom_sf"/>
</dbReference>
<sequence>MPRLLTNPHFLFDAPDILFWHATETVEELLSLLPPKQRYNEEIELFGALSRKKERLATRVLLHEALGTEANIDYLLSHRPVLTFPNKEISISHSHSYIALSTASFRHGIDIEVYGSRALKLHKAFLNESEVELLTKREPEQLATMLWSAKEAVYKFFDIQEIDFSKDILFTNYTVNTLHTYLPRFKKECIVHYFFLQDFVLTYAIQGYK</sequence>
<organism evidence="3 4">
    <name type="scientific">Alloprevotella rava</name>
    <dbReference type="NCBI Taxonomy" id="671218"/>
    <lineage>
        <taxon>Bacteria</taxon>
        <taxon>Pseudomonadati</taxon>
        <taxon>Bacteroidota</taxon>
        <taxon>Bacteroidia</taxon>
        <taxon>Bacteroidales</taxon>
        <taxon>Prevotellaceae</taxon>
        <taxon>Alloprevotella</taxon>
    </lineage>
</organism>
<feature type="domain" description="4'-phosphopantetheinyl transferase" evidence="2">
    <location>
        <begin position="108"/>
        <end position="203"/>
    </location>
</feature>
<evidence type="ECO:0000313" key="3">
    <source>
        <dbReference type="EMBL" id="MBB3703537.1"/>
    </source>
</evidence>
<reference evidence="3 4" key="1">
    <citation type="submission" date="2020-08" db="EMBL/GenBank/DDBJ databases">
        <title>Genomic Encyclopedia of Type Strains, Phase IV (KMG-IV): sequencing the most valuable type-strain genomes for metagenomic binning, comparative biology and taxonomic classification.</title>
        <authorList>
            <person name="Goeker M."/>
        </authorList>
    </citation>
    <scope>NUCLEOTIDE SEQUENCE [LARGE SCALE GENOMIC DNA]</scope>
    <source>
        <strain evidence="3 4">DSM 22548</strain>
    </source>
</reference>
<name>A0A7W5UL84_9BACT</name>
<dbReference type="GO" id="GO:0000287">
    <property type="term" value="F:magnesium ion binding"/>
    <property type="evidence" value="ECO:0007669"/>
    <property type="project" value="InterPro"/>
</dbReference>
<dbReference type="AlphaFoldDB" id="A0A7W5UL84"/>
<evidence type="ECO:0000259" key="2">
    <source>
        <dbReference type="Pfam" id="PF01648"/>
    </source>
</evidence>
<protein>
    <submittedName>
        <fullName evidence="3">4'-phosphopantetheinyl transferase EntD</fullName>
    </submittedName>
</protein>
<dbReference type="GO" id="GO:0008897">
    <property type="term" value="F:holo-[acyl-carrier-protein] synthase activity"/>
    <property type="evidence" value="ECO:0007669"/>
    <property type="project" value="InterPro"/>
</dbReference>
<comment type="caution">
    <text evidence="3">The sequence shown here is derived from an EMBL/GenBank/DDBJ whole genome shotgun (WGS) entry which is preliminary data.</text>
</comment>
<dbReference type="InterPro" id="IPR008278">
    <property type="entry name" value="4-PPantetheinyl_Trfase_dom"/>
</dbReference>